<gene>
    <name evidence="2" type="ORF">GCM10023195_16280</name>
</gene>
<dbReference type="InterPro" id="IPR050099">
    <property type="entry name" value="SIS_GmhA/DiaA_subfam"/>
</dbReference>
<reference evidence="3" key="1">
    <citation type="journal article" date="2019" name="Int. J. Syst. Evol. Microbiol.">
        <title>The Global Catalogue of Microorganisms (GCM) 10K type strain sequencing project: providing services to taxonomists for standard genome sequencing and annotation.</title>
        <authorList>
            <consortium name="The Broad Institute Genomics Platform"/>
            <consortium name="The Broad Institute Genome Sequencing Center for Infectious Disease"/>
            <person name="Wu L."/>
            <person name="Ma J."/>
        </authorList>
    </citation>
    <scope>NUCLEOTIDE SEQUENCE [LARGE SCALE GENOMIC DNA]</scope>
    <source>
        <strain evidence="3">JCM 17938</strain>
    </source>
</reference>
<protein>
    <submittedName>
        <fullName evidence="2">SIS domain-containing protein</fullName>
    </submittedName>
</protein>
<dbReference type="PANTHER" id="PTHR30390">
    <property type="entry name" value="SEDOHEPTULOSE 7-PHOSPHATE ISOMERASE / DNAA INITIATOR-ASSOCIATING FACTOR FOR REPLICATION INITIATION"/>
    <property type="match status" value="1"/>
</dbReference>
<dbReference type="Proteomes" id="UP001500212">
    <property type="component" value="Unassembled WGS sequence"/>
</dbReference>
<dbReference type="InterPro" id="IPR035461">
    <property type="entry name" value="GmhA/DiaA"/>
</dbReference>
<sequence length="227" mass="24083">MTGSEPPEGMQELYPFLYAGESELENVLAEVGRSTAEKANEIVALRREVAERSGVLLAECAEAMAKRFAMGGRLFTFGNGGSSTDAQEVAEAFSYPPRGRALPALCLTNDVAVLTALSNDVSFEVVFARQLAALGGTGDIALGLSTSGGSPNVIRAVEEAARRGMLTIALAGYQGGRLAELESLDYLFVIPSSSVHRIQEAQTTVYHVLWELTQHALGTLSVQEATT</sequence>
<evidence type="ECO:0000313" key="3">
    <source>
        <dbReference type="Proteomes" id="UP001500212"/>
    </source>
</evidence>
<dbReference type="SUPFAM" id="SSF53697">
    <property type="entry name" value="SIS domain"/>
    <property type="match status" value="1"/>
</dbReference>
<dbReference type="Pfam" id="PF13580">
    <property type="entry name" value="SIS_2"/>
    <property type="match status" value="1"/>
</dbReference>
<dbReference type="EMBL" id="BAABHJ010000005">
    <property type="protein sequence ID" value="GAA4604756.1"/>
    <property type="molecule type" value="Genomic_DNA"/>
</dbReference>
<dbReference type="Gene3D" id="3.40.50.10490">
    <property type="entry name" value="Glucose-6-phosphate isomerase like protein, domain 1"/>
    <property type="match status" value="1"/>
</dbReference>
<evidence type="ECO:0000313" key="2">
    <source>
        <dbReference type="EMBL" id="GAA4604756.1"/>
    </source>
</evidence>
<keyword evidence="3" id="KW-1185">Reference proteome</keyword>
<organism evidence="2 3">
    <name type="scientific">Actinoallomurus liliacearum</name>
    <dbReference type="NCBI Taxonomy" id="1080073"/>
    <lineage>
        <taxon>Bacteria</taxon>
        <taxon>Bacillati</taxon>
        <taxon>Actinomycetota</taxon>
        <taxon>Actinomycetes</taxon>
        <taxon>Streptosporangiales</taxon>
        <taxon>Thermomonosporaceae</taxon>
        <taxon>Actinoallomurus</taxon>
    </lineage>
</organism>
<dbReference type="InterPro" id="IPR046348">
    <property type="entry name" value="SIS_dom_sf"/>
</dbReference>
<name>A0ABP8TF70_9ACTN</name>
<feature type="domain" description="SIS" evidence="1">
    <location>
        <begin position="64"/>
        <end position="219"/>
    </location>
</feature>
<evidence type="ECO:0000259" key="1">
    <source>
        <dbReference type="PROSITE" id="PS51464"/>
    </source>
</evidence>
<dbReference type="PROSITE" id="PS51464">
    <property type="entry name" value="SIS"/>
    <property type="match status" value="1"/>
</dbReference>
<comment type="caution">
    <text evidence="2">The sequence shown here is derived from an EMBL/GenBank/DDBJ whole genome shotgun (WGS) entry which is preliminary data.</text>
</comment>
<dbReference type="RefSeq" id="WP_345350793.1">
    <property type="nucleotide sequence ID" value="NZ_BAABHJ010000005.1"/>
</dbReference>
<proteinExistence type="predicted"/>
<dbReference type="InterPro" id="IPR001347">
    <property type="entry name" value="SIS_dom"/>
</dbReference>
<dbReference type="CDD" id="cd05006">
    <property type="entry name" value="SIS_GmhA"/>
    <property type="match status" value="1"/>
</dbReference>
<accession>A0ABP8TF70</accession>